<keyword evidence="1" id="KW-1133">Transmembrane helix</keyword>
<name>A0A2W5NTU2_9SPHN</name>
<feature type="transmembrane region" description="Helical" evidence="1">
    <location>
        <begin position="12"/>
        <end position="31"/>
    </location>
</feature>
<accession>A0A2W5NTU2</accession>
<sequence>MLSASMAQNYRPGRYLLIQLIGWLGCLYLLVKSLEIASSSAHRTEDGKLKATARVAALLGVAGSIVFFYLILSHGFSGPPSRADMSDESPPASSSNVIVNDCTAKARNDEEMMACNR</sequence>
<evidence type="ECO:0000313" key="3">
    <source>
        <dbReference type="Proteomes" id="UP000249082"/>
    </source>
</evidence>
<organism evidence="2 3">
    <name type="scientific">Novosphingobium pentaromativorans</name>
    <dbReference type="NCBI Taxonomy" id="205844"/>
    <lineage>
        <taxon>Bacteria</taxon>
        <taxon>Pseudomonadati</taxon>
        <taxon>Pseudomonadota</taxon>
        <taxon>Alphaproteobacteria</taxon>
        <taxon>Sphingomonadales</taxon>
        <taxon>Sphingomonadaceae</taxon>
        <taxon>Novosphingobium</taxon>
    </lineage>
</organism>
<feature type="transmembrane region" description="Helical" evidence="1">
    <location>
        <begin position="51"/>
        <end position="72"/>
    </location>
</feature>
<evidence type="ECO:0000313" key="2">
    <source>
        <dbReference type="EMBL" id="PZQ55778.1"/>
    </source>
</evidence>
<dbReference type="EMBL" id="QFPX01000005">
    <property type="protein sequence ID" value="PZQ55778.1"/>
    <property type="molecule type" value="Genomic_DNA"/>
</dbReference>
<keyword evidence="1" id="KW-0472">Membrane</keyword>
<dbReference type="AlphaFoldDB" id="A0A2W5NTU2"/>
<keyword evidence="1" id="KW-0812">Transmembrane</keyword>
<protein>
    <submittedName>
        <fullName evidence="2">Uncharacterized protein</fullName>
    </submittedName>
</protein>
<gene>
    <name evidence="2" type="ORF">DI555_07055</name>
</gene>
<proteinExistence type="predicted"/>
<dbReference type="Proteomes" id="UP000249082">
    <property type="component" value="Unassembled WGS sequence"/>
</dbReference>
<comment type="caution">
    <text evidence="2">The sequence shown here is derived from an EMBL/GenBank/DDBJ whole genome shotgun (WGS) entry which is preliminary data.</text>
</comment>
<evidence type="ECO:0000256" key="1">
    <source>
        <dbReference type="SAM" id="Phobius"/>
    </source>
</evidence>
<reference evidence="2 3" key="1">
    <citation type="submission" date="2017-08" db="EMBL/GenBank/DDBJ databases">
        <title>Infants hospitalized years apart are colonized by the same room-sourced microbial strains.</title>
        <authorList>
            <person name="Brooks B."/>
            <person name="Olm M.R."/>
            <person name="Firek B.A."/>
            <person name="Baker R."/>
            <person name="Thomas B.C."/>
            <person name="Morowitz M.J."/>
            <person name="Banfield J.F."/>
        </authorList>
    </citation>
    <scope>NUCLEOTIDE SEQUENCE [LARGE SCALE GENOMIC DNA]</scope>
    <source>
        <strain evidence="2">S2_005_002_R2_33</strain>
    </source>
</reference>